<evidence type="ECO:0000313" key="9">
    <source>
        <dbReference type="Proteomes" id="UP000030103"/>
    </source>
</evidence>
<keyword evidence="5" id="KW-0564">Palmitate</keyword>
<evidence type="ECO:0000256" key="5">
    <source>
        <dbReference type="ARBA" id="ARBA00023139"/>
    </source>
</evidence>
<dbReference type="PROSITE" id="PS51257">
    <property type="entry name" value="PROKAR_LIPOPROTEIN"/>
    <property type="match status" value="1"/>
</dbReference>
<dbReference type="STRING" id="28115.HQ47_05155"/>
<reference evidence="8 9" key="1">
    <citation type="submission" date="2014-09" db="EMBL/GenBank/DDBJ databases">
        <title>Draft Genome Sequence of Porphyromonas macacae COT-192_OH2859.</title>
        <authorList>
            <person name="Wallis C."/>
            <person name="Deusch O."/>
            <person name="O'Flynn C."/>
            <person name="Davis I."/>
            <person name="Horsfall A."/>
            <person name="Kirkwood N."/>
            <person name="Harris S."/>
            <person name="Eisen J.A."/>
            <person name="Coil D.A."/>
            <person name="Darling A.E."/>
            <person name="Jospin G."/>
            <person name="Alexiev A."/>
        </authorList>
    </citation>
    <scope>NUCLEOTIDE SEQUENCE [LARGE SCALE GENOMIC DNA]</scope>
    <source>
        <strain evidence="9">COT-192 OH2859</strain>
    </source>
</reference>
<dbReference type="InterPro" id="IPR014941">
    <property type="entry name" value="FimB/Mfa2/Mfa3"/>
</dbReference>
<dbReference type="AlphaFoldDB" id="A0A0A2E9Y0"/>
<sequence>MNLRNKISLALLLFGALLGGCNNLIYEDLSECPQGVYVKFYSKTPCAVDSTFIGEVSDLHLFAFDDKDVLASSVVQKNVSLSKDYEVLVPVSDGHYTFIGWAGVNNNFDLGTFVKGVTTKKEVMLTLKSQKKKAVALKNHHVWQGESPVVFLEDPTEVGSMYKHTTINLHEKTNRINVEVELHESILGADIKPEDFEIEIESGNGVSNIDGTMPLNQPILTYPSQFKYTDSSLKAQYSLMQLKTGYNNQITVRNKKSQDIIWQGDLIGSILIKNKNINLDCQNDFNVKFVIKDKCLGCGTYICWAIYVNDWLVHSYEIELKI</sequence>
<evidence type="ECO:0000256" key="2">
    <source>
        <dbReference type="ARBA" id="ARBA00007248"/>
    </source>
</evidence>
<keyword evidence="7" id="KW-0449">Lipoprotein</keyword>
<accession>A0A0A2E9Y0</accession>
<comment type="similarity">
    <text evidence="2">Belongs to the bacteroidetes fimbrillin superfamily. FimB/Mfa2 family.</text>
</comment>
<proteinExistence type="inferred from homology"/>
<organism evidence="8 9">
    <name type="scientific">Porphyromonas macacae</name>
    <dbReference type="NCBI Taxonomy" id="28115"/>
    <lineage>
        <taxon>Bacteria</taxon>
        <taxon>Pseudomonadati</taxon>
        <taxon>Bacteroidota</taxon>
        <taxon>Bacteroidia</taxon>
        <taxon>Bacteroidales</taxon>
        <taxon>Porphyromonadaceae</taxon>
        <taxon>Porphyromonas</taxon>
    </lineage>
</organism>
<evidence type="ECO:0000256" key="6">
    <source>
        <dbReference type="ARBA" id="ARBA00023237"/>
    </source>
</evidence>
<dbReference type="OrthoDB" id="1013388at2"/>
<evidence type="ECO:0000256" key="4">
    <source>
        <dbReference type="ARBA" id="ARBA00023136"/>
    </source>
</evidence>
<keyword evidence="6" id="KW-0998">Cell outer membrane</keyword>
<dbReference type="Gene3D" id="2.60.40.2100">
    <property type="match status" value="1"/>
</dbReference>
<dbReference type="Gene3D" id="2.60.40.2090">
    <property type="match status" value="1"/>
</dbReference>
<evidence type="ECO:0008006" key="10">
    <source>
        <dbReference type="Google" id="ProtNLM"/>
    </source>
</evidence>
<dbReference type="Pfam" id="PF08842">
    <property type="entry name" value="Mfa2"/>
    <property type="match status" value="1"/>
</dbReference>
<gene>
    <name evidence="8" type="ORF">HQ47_05155</name>
</gene>
<evidence type="ECO:0000256" key="3">
    <source>
        <dbReference type="ARBA" id="ARBA00022729"/>
    </source>
</evidence>
<name>A0A0A2E9Y0_9PORP</name>
<protein>
    <recommendedName>
        <fullName evidence="10">Fimbrillin-A associated anchor proteins Mfa1 and Mfa2</fullName>
    </recommendedName>
</protein>
<keyword evidence="9" id="KW-1185">Reference proteome</keyword>
<evidence type="ECO:0000313" key="8">
    <source>
        <dbReference type="EMBL" id="KGN74432.1"/>
    </source>
</evidence>
<evidence type="ECO:0000256" key="7">
    <source>
        <dbReference type="ARBA" id="ARBA00023288"/>
    </source>
</evidence>
<comment type="subcellular location">
    <subcellularLocation>
        <location evidence="1">Cell outer membrane</location>
    </subcellularLocation>
</comment>
<dbReference type="GO" id="GO:0009279">
    <property type="term" value="C:cell outer membrane"/>
    <property type="evidence" value="ECO:0007669"/>
    <property type="project" value="UniProtKB-SubCell"/>
</dbReference>
<dbReference type="RefSeq" id="WP_036873767.1">
    <property type="nucleotide sequence ID" value="NZ_JRFA01000014.1"/>
</dbReference>
<keyword evidence="4" id="KW-0472">Membrane</keyword>
<keyword evidence="3" id="KW-0732">Signal</keyword>
<evidence type="ECO:0000256" key="1">
    <source>
        <dbReference type="ARBA" id="ARBA00004442"/>
    </source>
</evidence>
<comment type="caution">
    <text evidence="8">The sequence shown here is derived from an EMBL/GenBank/DDBJ whole genome shotgun (WGS) entry which is preliminary data.</text>
</comment>
<dbReference type="EMBL" id="JRFA01000014">
    <property type="protein sequence ID" value="KGN74432.1"/>
    <property type="molecule type" value="Genomic_DNA"/>
</dbReference>
<dbReference type="Proteomes" id="UP000030103">
    <property type="component" value="Unassembled WGS sequence"/>
</dbReference>